<organism evidence="1 2">
    <name type="scientific">Brassica campestris</name>
    <name type="common">Field mustard</name>
    <dbReference type="NCBI Taxonomy" id="3711"/>
    <lineage>
        <taxon>Eukaryota</taxon>
        <taxon>Viridiplantae</taxon>
        <taxon>Streptophyta</taxon>
        <taxon>Embryophyta</taxon>
        <taxon>Tracheophyta</taxon>
        <taxon>Spermatophyta</taxon>
        <taxon>Magnoliopsida</taxon>
        <taxon>eudicotyledons</taxon>
        <taxon>Gunneridae</taxon>
        <taxon>Pentapetalae</taxon>
        <taxon>rosids</taxon>
        <taxon>malvids</taxon>
        <taxon>Brassicales</taxon>
        <taxon>Brassicaceae</taxon>
        <taxon>Brassiceae</taxon>
        <taxon>Brassica</taxon>
    </lineage>
</organism>
<dbReference type="Proteomes" id="UP000264353">
    <property type="component" value="Chromosome A9"/>
</dbReference>
<sequence>MAKSMKENFEVQSWHQKISMANSDVLINQRCENDVHRFRNNVSHRCKVCGWDFETASSAFCSIECRNTLGSQLDEMMGSLDDVVKRKENSEDVFEPIVKRKHRRKGTPYRSPFY</sequence>
<evidence type="ECO:0000313" key="1">
    <source>
        <dbReference type="EMBL" id="RID46775.1"/>
    </source>
</evidence>
<name>A0A397XZJ0_BRACM</name>
<gene>
    <name evidence="1" type="ORF">BRARA_I03417</name>
</gene>
<protein>
    <submittedName>
        <fullName evidence="1">Uncharacterized protein</fullName>
    </submittedName>
</protein>
<reference evidence="1 2" key="1">
    <citation type="submission" date="2018-06" db="EMBL/GenBank/DDBJ databases">
        <title>WGS assembly of Brassica rapa FPsc.</title>
        <authorList>
            <person name="Bowman J."/>
            <person name="Kohchi T."/>
            <person name="Yamato K."/>
            <person name="Jenkins J."/>
            <person name="Shu S."/>
            <person name="Ishizaki K."/>
            <person name="Yamaoka S."/>
            <person name="Nishihama R."/>
            <person name="Nakamura Y."/>
            <person name="Berger F."/>
            <person name="Adam C."/>
            <person name="Aki S."/>
            <person name="Althoff F."/>
            <person name="Araki T."/>
            <person name="Arteaga-Vazquez M."/>
            <person name="Balasubrmanian S."/>
            <person name="Bauer D."/>
            <person name="Boehm C."/>
            <person name="Briginshaw L."/>
            <person name="Caballero-Perez J."/>
            <person name="Catarino B."/>
            <person name="Chen F."/>
            <person name="Chiyoda S."/>
            <person name="Chovatia M."/>
            <person name="Davies K."/>
            <person name="Delmans M."/>
            <person name="Demura T."/>
            <person name="Dierschke T."/>
            <person name="Dolan L."/>
            <person name="Dorantes-Acosta A."/>
            <person name="Eklund D."/>
            <person name="Florent S."/>
            <person name="Flores-Sandoval E."/>
            <person name="Fujiyama A."/>
            <person name="Fukuzawa H."/>
            <person name="Galik B."/>
            <person name="Grimanelli D."/>
            <person name="Grimwood J."/>
            <person name="Grossniklaus U."/>
            <person name="Hamada T."/>
            <person name="Haseloff J."/>
            <person name="Hetherington A."/>
            <person name="Higo A."/>
            <person name="Hirakawa Y."/>
            <person name="Hundley H."/>
            <person name="Ikeda Y."/>
            <person name="Inoue K."/>
            <person name="Inoue S."/>
            <person name="Ishida S."/>
            <person name="Jia Q."/>
            <person name="Kakita M."/>
            <person name="Kanazawa T."/>
            <person name="Kawai Y."/>
            <person name="Kawashima T."/>
            <person name="Kennedy M."/>
            <person name="Kinose K."/>
            <person name="Kinoshita T."/>
            <person name="Kohara Y."/>
            <person name="Koide E."/>
            <person name="Komatsu K."/>
            <person name="Kopischke S."/>
            <person name="Kubo M."/>
            <person name="Kyozuka J."/>
            <person name="Lagercrantz U."/>
            <person name="Lin S."/>
            <person name="Lindquist E."/>
            <person name="Lipzen A."/>
            <person name="Lu C."/>
            <person name="Luna E."/>
            <person name="Martienssen R."/>
            <person name="Minamino N."/>
            <person name="Mizutani M."/>
            <person name="Mizutani M."/>
            <person name="Mochizuki N."/>
            <person name="Monte I."/>
            <person name="Mosher R."/>
            <person name="Nagasaki H."/>
            <person name="Nakagami H."/>
            <person name="Naramoto S."/>
            <person name="Nishitani K."/>
            <person name="Ohtani M."/>
            <person name="Okamoto T."/>
            <person name="Okumura M."/>
            <person name="Phillips J."/>
            <person name="Pollak B."/>
            <person name="Reinders A."/>
            <person name="Roevekamp M."/>
            <person name="Sano R."/>
            <person name="Sawa S."/>
            <person name="Schmid M."/>
            <person name="Shirakawa M."/>
            <person name="Solano R."/>
            <person name="Spunde A."/>
            <person name="Suetsugu N."/>
            <person name="Sugano S."/>
            <person name="Sugiyama A."/>
            <person name="Sun R."/>
            <person name="Suzuki Y."/>
            <person name="Takenaka M."/>
            <person name="Takezawa D."/>
            <person name="Tomogane H."/>
            <person name="Tsuzuki M."/>
            <person name="Ueda T."/>
            <person name="Umeda M."/>
            <person name="Ward J."/>
            <person name="Watanabe Y."/>
            <person name="Yazaki K."/>
            <person name="Yokoyama R."/>
            <person name="Yoshitake Y."/>
            <person name="Yotsui I."/>
            <person name="Zachgo S."/>
            <person name="Schmutz J."/>
        </authorList>
    </citation>
    <scope>NUCLEOTIDE SEQUENCE [LARGE SCALE GENOMIC DNA]</scope>
    <source>
        <strain evidence="2">cv. B-3</strain>
    </source>
</reference>
<dbReference type="EMBL" id="CM010636">
    <property type="protein sequence ID" value="RID46775.1"/>
    <property type="molecule type" value="Genomic_DNA"/>
</dbReference>
<proteinExistence type="predicted"/>
<evidence type="ECO:0000313" key="2">
    <source>
        <dbReference type="Proteomes" id="UP000264353"/>
    </source>
</evidence>
<accession>A0A397XZJ0</accession>
<dbReference type="AlphaFoldDB" id="A0A397XZJ0"/>